<proteinExistence type="predicted"/>
<keyword evidence="2" id="KW-1185">Reference proteome</keyword>
<dbReference type="OrthoDB" id="7491387at2759"/>
<dbReference type="Proteomes" id="UP000789524">
    <property type="component" value="Unassembled WGS sequence"/>
</dbReference>
<evidence type="ECO:0000313" key="2">
    <source>
        <dbReference type="Proteomes" id="UP000789524"/>
    </source>
</evidence>
<accession>A0A8J2QQ21</accession>
<organism evidence="1 2">
    <name type="scientific">Danaus chrysippus</name>
    <name type="common">African queen</name>
    <dbReference type="NCBI Taxonomy" id="151541"/>
    <lineage>
        <taxon>Eukaryota</taxon>
        <taxon>Metazoa</taxon>
        <taxon>Ecdysozoa</taxon>
        <taxon>Arthropoda</taxon>
        <taxon>Hexapoda</taxon>
        <taxon>Insecta</taxon>
        <taxon>Pterygota</taxon>
        <taxon>Neoptera</taxon>
        <taxon>Endopterygota</taxon>
        <taxon>Lepidoptera</taxon>
        <taxon>Glossata</taxon>
        <taxon>Ditrysia</taxon>
        <taxon>Papilionoidea</taxon>
        <taxon>Nymphalidae</taxon>
        <taxon>Danainae</taxon>
        <taxon>Danaini</taxon>
        <taxon>Danaina</taxon>
        <taxon>Danaus</taxon>
        <taxon>Anosia</taxon>
    </lineage>
</organism>
<sequence length="219" mass="24018">MRSTECGRVFVGRFVSRHEVAPLQYSCSSALLQLFNCLHEGHSTVHSPIINCSFNGHDMSLPMKSEVTTSPFDLHIILNSPPSEPLVRVATGRYAPTFLNFSTHKMPKTKVSPSASSVGGEGGGGGSLVRRVPDVCAAAATPDPPRRDAVPQCRYRAPTTSSSAFAVYVHANLEPDRDAKTLFYGTRKSLFKTERASAKKTMQQFCILQQCIFRKKQLV</sequence>
<gene>
    <name evidence="1" type="ORF">DCHRY22_LOCUS7605</name>
</gene>
<reference evidence="1" key="1">
    <citation type="submission" date="2021-09" db="EMBL/GenBank/DDBJ databases">
        <authorList>
            <person name="Martin H S."/>
        </authorList>
    </citation>
    <scope>NUCLEOTIDE SEQUENCE</scope>
</reference>
<evidence type="ECO:0000313" key="1">
    <source>
        <dbReference type="EMBL" id="CAG9567060.1"/>
    </source>
</evidence>
<dbReference type="AlphaFoldDB" id="A0A8J2QQ21"/>
<name>A0A8J2QQ21_9NEOP</name>
<dbReference type="EMBL" id="CAKASE010000057">
    <property type="protein sequence ID" value="CAG9567060.1"/>
    <property type="molecule type" value="Genomic_DNA"/>
</dbReference>
<protein>
    <submittedName>
        <fullName evidence="1">(African queen) hypothetical protein</fullName>
    </submittedName>
</protein>
<comment type="caution">
    <text evidence="1">The sequence shown here is derived from an EMBL/GenBank/DDBJ whole genome shotgun (WGS) entry which is preliminary data.</text>
</comment>